<dbReference type="InterPro" id="IPR023616">
    <property type="entry name" value="Cyt_c_oxase-like_su1_dom"/>
</dbReference>
<feature type="transmembrane region" description="Helical" evidence="21">
    <location>
        <begin position="61"/>
        <end position="81"/>
    </location>
</feature>
<feature type="transmembrane region" description="Helical" evidence="21">
    <location>
        <begin position="93"/>
        <end position="116"/>
    </location>
</feature>
<evidence type="ECO:0000256" key="4">
    <source>
        <dbReference type="ARBA" id="ARBA00004673"/>
    </source>
</evidence>
<feature type="transmembrane region" description="Helical" evidence="21">
    <location>
        <begin position="21"/>
        <end position="41"/>
    </location>
</feature>
<keyword evidence="17" id="KW-0186">Copper</keyword>
<comment type="cofactor">
    <cofactor evidence="1">
        <name>heme b</name>
        <dbReference type="ChEBI" id="CHEBI:60344"/>
    </cofactor>
</comment>
<keyword evidence="18 21" id="KW-0472">Membrane</keyword>
<dbReference type="NCBIfam" id="TIGR00780">
    <property type="entry name" value="ccoN"/>
    <property type="match status" value="1"/>
</dbReference>
<keyword evidence="24" id="KW-1185">Reference proteome</keyword>
<comment type="cofactor">
    <cofactor evidence="2">
        <name>Cu(2+)</name>
        <dbReference type="ChEBI" id="CHEBI:29036"/>
    </cofactor>
</comment>
<comment type="catalytic activity">
    <reaction evidence="19">
        <text>4 Fe(II)-[cytochrome c] + O2 + 8 H(+)(in) = 4 Fe(III)-[cytochrome c] + 2 H2O + 4 H(+)(out)</text>
        <dbReference type="Rhea" id="RHEA:11436"/>
        <dbReference type="Rhea" id="RHEA-COMP:10350"/>
        <dbReference type="Rhea" id="RHEA-COMP:14399"/>
        <dbReference type="ChEBI" id="CHEBI:15377"/>
        <dbReference type="ChEBI" id="CHEBI:15378"/>
        <dbReference type="ChEBI" id="CHEBI:15379"/>
        <dbReference type="ChEBI" id="CHEBI:29033"/>
        <dbReference type="ChEBI" id="CHEBI:29034"/>
        <dbReference type="EC" id="7.1.1.9"/>
    </reaction>
</comment>
<keyword evidence="12" id="KW-0479">Metal-binding</keyword>
<dbReference type="SUPFAM" id="SSF81442">
    <property type="entry name" value="Cytochrome c oxidase subunit I-like"/>
    <property type="match status" value="1"/>
</dbReference>
<gene>
    <name evidence="23" type="primary">ccoN</name>
    <name evidence="23" type="ORF">H8L47_15650</name>
</gene>
<evidence type="ECO:0000256" key="15">
    <source>
        <dbReference type="ARBA" id="ARBA00022989"/>
    </source>
</evidence>
<dbReference type="CDD" id="cd01661">
    <property type="entry name" value="cbb3_Oxidase_I"/>
    <property type="match status" value="1"/>
</dbReference>
<feature type="transmembrane region" description="Helical" evidence="21">
    <location>
        <begin position="386"/>
        <end position="413"/>
    </location>
</feature>
<feature type="domain" description="Cytochrome oxidase subunit I profile" evidence="22">
    <location>
        <begin position="17"/>
        <end position="479"/>
    </location>
</feature>
<keyword evidence="14 20" id="KW-0249">Electron transport</keyword>
<name>A0ABR6ZB52_9BURK</name>
<comment type="caution">
    <text evidence="23">The sequence shown here is derived from an EMBL/GenBank/DDBJ whole genome shotgun (WGS) entry which is preliminary data.</text>
</comment>
<dbReference type="PANTHER" id="PTHR10422">
    <property type="entry name" value="CYTOCHROME C OXIDASE SUBUNIT 1"/>
    <property type="match status" value="1"/>
</dbReference>
<dbReference type="PANTHER" id="PTHR10422:SF29">
    <property type="entry name" value="CYTOCHROME C OXIDASE SUBUNIT 1 HOMOLOG, BACTEROID"/>
    <property type="match status" value="1"/>
</dbReference>
<evidence type="ECO:0000256" key="13">
    <source>
        <dbReference type="ARBA" id="ARBA00022967"/>
    </source>
</evidence>
<reference evidence="23 24" key="1">
    <citation type="submission" date="2020-08" db="EMBL/GenBank/DDBJ databases">
        <title>Novel species isolated from subtropical streams in China.</title>
        <authorList>
            <person name="Lu H."/>
        </authorList>
    </citation>
    <scope>NUCLEOTIDE SEQUENCE [LARGE SCALE GENOMIC DNA]</scope>
    <source>
        <strain evidence="23 24">NL8W</strain>
    </source>
</reference>
<evidence type="ECO:0000256" key="10">
    <source>
        <dbReference type="ARBA" id="ARBA00022660"/>
    </source>
</evidence>
<evidence type="ECO:0000256" key="18">
    <source>
        <dbReference type="ARBA" id="ARBA00023136"/>
    </source>
</evidence>
<dbReference type="Pfam" id="PF00115">
    <property type="entry name" value="COX1"/>
    <property type="match status" value="1"/>
</dbReference>
<dbReference type="Gene3D" id="1.20.210.10">
    <property type="entry name" value="Cytochrome c oxidase-like, subunit I domain"/>
    <property type="match status" value="1"/>
</dbReference>
<feature type="transmembrane region" description="Helical" evidence="21">
    <location>
        <begin position="237"/>
        <end position="254"/>
    </location>
</feature>
<keyword evidence="8" id="KW-1003">Cell membrane</keyword>
<comment type="subcellular location">
    <subcellularLocation>
        <location evidence="3">Cell membrane</location>
        <topology evidence="3">Multi-pass membrane protein</topology>
    </subcellularLocation>
</comment>
<sequence length="479" mass="53671">MTITKENTYNYRVVRQFSVMAVVWGIVGMLVGVVIATQLAWPEFLGGIPWLSYGRLRPLHTNAVIFAFGGCALFATSYYVVQRTSNVRLFSDGLAEFTFWGWQLVIVAAAISLPLGYTQGKEYAELEWPIDLLIAVVWVSYAVVFFGTLMKRKVEHIYVANWFYGAFIIAVAVLHIVNSAAMPVSFMKSYSAYAGVQDAMVQWWYGHNAVGFFLTAGFLGMMYYFIPKQIERPVYSYRLSIVHFWALIFTYMWAGPHHLHYTALPDWAQSIGMLFSLILLAPSWGGMVNGIMTLSGAWSKLRSDPILRFLIVSLSFYGMSTFEGPMMAIKTVNALSHYTDWTVGHVHSGALGWVGFITIGSLYYLIPRLFGQTQMYSKRLIEVHFWVATIGVVLYIASMWIAGVMQGLMWRAVNEDGTLTYSFVESVKATYPYYVIRMAGGLLYLGGMLVMAYNVAKTIMAAKPVNNAIPALPANAAHA</sequence>
<evidence type="ECO:0000256" key="1">
    <source>
        <dbReference type="ARBA" id="ARBA00001970"/>
    </source>
</evidence>
<evidence type="ECO:0000256" key="3">
    <source>
        <dbReference type="ARBA" id="ARBA00004651"/>
    </source>
</evidence>
<evidence type="ECO:0000256" key="14">
    <source>
        <dbReference type="ARBA" id="ARBA00022982"/>
    </source>
</evidence>
<feature type="transmembrane region" description="Helical" evidence="21">
    <location>
        <begin position="128"/>
        <end position="150"/>
    </location>
</feature>
<dbReference type="EC" id="7.1.1.9" evidence="6"/>
<dbReference type="InterPro" id="IPR004677">
    <property type="entry name" value="Cyt_c_oxidase_cbb3_su1"/>
</dbReference>
<dbReference type="EMBL" id="JACOFX010000008">
    <property type="protein sequence ID" value="MBC3908992.1"/>
    <property type="molecule type" value="Genomic_DNA"/>
</dbReference>
<evidence type="ECO:0000313" key="24">
    <source>
        <dbReference type="Proteomes" id="UP000646911"/>
    </source>
</evidence>
<keyword evidence="15 21" id="KW-1133">Transmembrane helix</keyword>
<protein>
    <recommendedName>
        <fullName evidence="6">cytochrome-c oxidase</fullName>
        <ecNumber evidence="6">7.1.1.9</ecNumber>
    </recommendedName>
</protein>
<evidence type="ECO:0000256" key="9">
    <source>
        <dbReference type="ARBA" id="ARBA00022617"/>
    </source>
</evidence>
<proteinExistence type="inferred from homology"/>
<evidence type="ECO:0000256" key="17">
    <source>
        <dbReference type="ARBA" id="ARBA00023008"/>
    </source>
</evidence>
<feature type="transmembrane region" description="Helical" evidence="21">
    <location>
        <begin position="433"/>
        <end position="453"/>
    </location>
</feature>
<keyword evidence="13" id="KW-1278">Translocase</keyword>
<dbReference type="PROSITE" id="PS50855">
    <property type="entry name" value="COX1"/>
    <property type="match status" value="1"/>
</dbReference>
<evidence type="ECO:0000259" key="22">
    <source>
        <dbReference type="PROSITE" id="PS50855"/>
    </source>
</evidence>
<dbReference type="InterPro" id="IPR000883">
    <property type="entry name" value="Cyt_C_Oxase_1"/>
</dbReference>
<evidence type="ECO:0000256" key="16">
    <source>
        <dbReference type="ARBA" id="ARBA00023004"/>
    </source>
</evidence>
<evidence type="ECO:0000256" key="7">
    <source>
        <dbReference type="ARBA" id="ARBA00022448"/>
    </source>
</evidence>
<evidence type="ECO:0000256" key="6">
    <source>
        <dbReference type="ARBA" id="ARBA00012949"/>
    </source>
</evidence>
<feature type="transmembrane region" description="Helical" evidence="21">
    <location>
        <begin position="162"/>
        <end position="184"/>
    </location>
</feature>
<feature type="transmembrane region" description="Helical" evidence="21">
    <location>
        <begin position="306"/>
        <end position="329"/>
    </location>
</feature>
<keyword evidence="9 20" id="KW-0349">Heme</keyword>
<evidence type="ECO:0000256" key="5">
    <source>
        <dbReference type="ARBA" id="ARBA00009578"/>
    </source>
</evidence>
<dbReference type="Proteomes" id="UP000646911">
    <property type="component" value="Unassembled WGS sequence"/>
</dbReference>
<evidence type="ECO:0000256" key="21">
    <source>
        <dbReference type="SAM" id="Phobius"/>
    </source>
</evidence>
<evidence type="ECO:0000256" key="11">
    <source>
        <dbReference type="ARBA" id="ARBA00022692"/>
    </source>
</evidence>
<evidence type="ECO:0000256" key="12">
    <source>
        <dbReference type="ARBA" id="ARBA00022723"/>
    </source>
</evidence>
<accession>A0ABR6ZB52</accession>
<evidence type="ECO:0000256" key="8">
    <source>
        <dbReference type="ARBA" id="ARBA00022475"/>
    </source>
</evidence>
<feature type="transmembrane region" description="Helical" evidence="21">
    <location>
        <begin position="274"/>
        <end position="294"/>
    </location>
</feature>
<keyword evidence="10 20" id="KW-0679">Respiratory chain</keyword>
<evidence type="ECO:0000256" key="2">
    <source>
        <dbReference type="ARBA" id="ARBA00001973"/>
    </source>
</evidence>
<evidence type="ECO:0000313" key="23">
    <source>
        <dbReference type="EMBL" id="MBC3908992.1"/>
    </source>
</evidence>
<keyword evidence="11 20" id="KW-0812">Transmembrane</keyword>
<evidence type="ECO:0000256" key="20">
    <source>
        <dbReference type="RuleBase" id="RU000370"/>
    </source>
</evidence>
<keyword evidence="16" id="KW-0408">Iron</keyword>
<comment type="pathway">
    <text evidence="4">Energy metabolism; oxidative phosphorylation.</text>
</comment>
<dbReference type="PROSITE" id="PS00077">
    <property type="entry name" value="COX1_CUB"/>
    <property type="match status" value="1"/>
</dbReference>
<dbReference type="InterPro" id="IPR023615">
    <property type="entry name" value="Cyt_c_Oxase_su1_BS"/>
</dbReference>
<keyword evidence="7 20" id="KW-0813">Transport</keyword>
<evidence type="ECO:0000256" key="19">
    <source>
        <dbReference type="ARBA" id="ARBA00047816"/>
    </source>
</evidence>
<feature type="transmembrane region" description="Helical" evidence="21">
    <location>
        <begin position="204"/>
        <end position="225"/>
    </location>
</feature>
<feature type="transmembrane region" description="Helical" evidence="21">
    <location>
        <begin position="349"/>
        <end position="366"/>
    </location>
</feature>
<dbReference type="RefSeq" id="WP_186954536.1">
    <property type="nucleotide sequence ID" value="NZ_JACOFX010000008.1"/>
</dbReference>
<dbReference type="InterPro" id="IPR036927">
    <property type="entry name" value="Cyt_c_oxase-like_su1_sf"/>
</dbReference>
<comment type="similarity">
    <text evidence="5 20">Belongs to the heme-copper respiratory oxidase family.</text>
</comment>
<organism evidence="23 24">
    <name type="scientific">Undibacterium umbellatum</name>
    <dbReference type="NCBI Taxonomy" id="2762300"/>
    <lineage>
        <taxon>Bacteria</taxon>
        <taxon>Pseudomonadati</taxon>
        <taxon>Pseudomonadota</taxon>
        <taxon>Betaproteobacteria</taxon>
        <taxon>Burkholderiales</taxon>
        <taxon>Oxalobacteraceae</taxon>
        <taxon>Undibacterium</taxon>
    </lineage>
</organism>